<keyword evidence="3" id="KW-1185">Reference proteome</keyword>
<comment type="caution">
    <text evidence="2">The sequence shown here is derived from an EMBL/GenBank/DDBJ whole genome shotgun (WGS) entry which is preliminary data.</text>
</comment>
<reference evidence="2 3" key="1">
    <citation type="submission" date="2024-01" db="EMBL/GenBank/DDBJ databases">
        <title>Draft genome sequence of Gordonia sp. LSe1-13.</title>
        <authorList>
            <person name="Suphannarot A."/>
            <person name="Mingma R."/>
        </authorList>
    </citation>
    <scope>NUCLEOTIDE SEQUENCE [LARGE SCALE GENOMIC DNA]</scope>
    <source>
        <strain evidence="2 3">LSe1-13</strain>
    </source>
</reference>
<protein>
    <submittedName>
        <fullName evidence="2">Uncharacterized protein</fullName>
    </submittedName>
</protein>
<feature type="region of interest" description="Disordered" evidence="1">
    <location>
        <begin position="69"/>
        <end position="107"/>
    </location>
</feature>
<sequence>MSAPFGGRQRRRGHEPTLSELPAWGLEIMMGLYGPDTIERACAEEATRTPAVGSDLADENPVRNAAARNTAARNTPVACGADPAPIDPAFRGGPPGPSRDPQIVPPPSPLVIELEAINELVKYLERKLKRH</sequence>
<accession>A0ABU7MIJ6</accession>
<feature type="compositionally biased region" description="Pro residues" evidence="1">
    <location>
        <begin position="94"/>
        <end position="107"/>
    </location>
</feature>
<name>A0ABU7MIJ6_9ACTN</name>
<feature type="compositionally biased region" description="Low complexity" evidence="1">
    <location>
        <begin position="69"/>
        <end position="78"/>
    </location>
</feature>
<organism evidence="2 3">
    <name type="scientific">Gordonia sesuvii</name>
    <dbReference type="NCBI Taxonomy" id="3116777"/>
    <lineage>
        <taxon>Bacteria</taxon>
        <taxon>Bacillati</taxon>
        <taxon>Actinomycetota</taxon>
        <taxon>Actinomycetes</taxon>
        <taxon>Mycobacteriales</taxon>
        <taxon>Gordoniaceae</taxon>
        <taxon>Gordonia</taxon>
    </lineage>
</organism>
<dbReference type="EMBL" id="JAZDUF010000007">
    <property type="protein sequence ID" value="MEE3852847.1"/>
    <property type="molecule type" value="Genomic_DNA"/>
</dbReference>
<dbReference type="RefSeq" id="WP_330435412.1">
    <property type="nucleotide sequence ID" value="NZ_JAZDUF010000007.1"/>
</dbReference>
<dbReference type="Proteomes" id="UP001347146">
    <property type="component" value="Unassembled WGS sequence"/>
</dbReference>
<proteinExistence type="predicted"/>
<gene>
    <name evidence="2" type="ORF">VZC37_21085</name>
</gene>
<evidence type="ECO:0000313" key="2">
    <source>
        <dbReference type="EMBL" id="MEE3852847.1"/>
    </source>
</evidence>
<evidence type="ECO:0000313" key="3">
    <source>
        <dbReference type="Proteomes" id="UP001347146"/>
    </source>
</evidence>
<evidence type="ECO:0000256" key="1">
    <source>
        <dbReference type="SAM" id="MobiDB-lite"/>
    </source>
</evidence>